<keyword evidence="2" id="KW-0812">Transmembrane</keyword>
<evidence type="ECO:0000313" key="4">
    <source>
        <dbReference type="Proteomes" id="UP000054558"/>
    </source>
</evidence>
<protein>
    <submittedName>
        <fullName evidence="3">Uncharacterized protein</fullName>
    </submittedName>
</protein>
<keyword evidence="2" id="KW-0472">Membrane</keyword>
<name>A0A1Y1HSQ8_KLENI</name>
<dbReference type="EMBL" id="DF237035">
    <property type="protein sequence ID" value="GAQ81665.1"/>
    <property type="molecule type" value="Genomic_DNA"/>
</dbReference>
<feature type="compositionally biased region" description="Polar residues" evidence="1">
    <location>
        <begin position="45"/>
        <end position="57"/>
    </location>
</feature>
<evidence type="ECO:0000256" key="1">
    <source>
        <dbReference type="SAM" id="MobiDB-lite"/>
    </source>
</evidence>
<dbReference type="Proteomes" id="UP000054558">
    <property type="component" value="Unassembled WGS sequence"/>
</dbReference>
<dbReference type="AlphaFoldDB" id="A0A1Y1HSQ8"/>
<organism evidence="3 4">
    <name type="scientific">Klebsormidium nitens</name>
    <name type="common">Green alga</name>
    <name type="synonym">Ulothrix nitens</name>
    <dbReference type="NCBI Taxonomy" id="105231"/>
    <lineage>
        <taxon>Eukaryota</taxon>
        <taxon>Viridiplantae</taxon>
        <taxon>Streptophyta</taxon>
        <taxon>Klebsormidiophyceae</taxon>
        <taxon>Klebsormidiales</taxon>
        <taxon>Klebsormidiaceae</taxon>
        <taxon>Klebsormidium</taxon>
    </lineage>
</organism>
<keyword evidence="2" id="KW-1133">Transmembrane helix</keyword>
<gene>
    <name evidence="3" type="ORF">KFL_000860380</name>
</gene>
<feature type="transmembrane region" description="Helical" evidence="2">
    <location>
        <begin position="78"/>
        <end position="102"/>
    </location>
</feature>
<keyword evidence="4" id="KW-1185">Reference proteome</keyword>
<feature type="compositionally biased region" description="Basic and acidic residues" evidence="1">
    <location>
        <begin position="58"/>
        <end position="70"/>
    </location>
</feature>
<evidence type="ECO:0000313" key="3">
    <source>
        <dbReference type="EMBL" id="GAQ81665.1"/>
    </source>
</evidence>
<reference evidence="3 4" key="1">
    <citation type="journal article" date="2014" name="Nat. Commun.">
        <title>Klebsormidium flaccidum genome reveals primary factors for plant terrestrial adaptation.</title>
        <authorList>
            <person name="Hori K."/>
            <person name="Maruyama F."/>
            <person name="Fujisawa T."/>
            <person name="Togashi T."/>
            <person name="Yamamoto N."/>
            <person name="Seo M."/>
            <person name="Sato S."/>
            <person name="Yamada T."/>
            <person name="Mori H."/>
            <person name="Tajima N."/>
            <person name="Moriyama T."/>
            <person name="Ikeuchi M."/>
            <person name="Watanabe M."/>
            <person name="Wada H."/>
            <person name="Kobayashi K."/>
            <person name="Saito M."/>
            <person name="Masuda T."/>
            <person name="Sasaki-Sekimoto Y."/>
            <person name="Mashiguchi K."/>
            <person name="Awai K."/>
            <person name="Shimojima M."/>
            <person name="Masuda S."/>
            <person name="Iwai M."/>
            <person name="Nobusawa T."/>
            <person name="Narise T."/>
            <person name="Kondo S."/>
            <person name="Saito H."/>
            <person name="Sato R."/>
            <person name="Murakawa M."/>
            <person name="Ihara Y."/>
            <person name="Oshima-Yamada Y."/>
            <person name="Ohtaka K."/>
            <person name="Satoh M."/>
            <person name="Sonobe K."/>
            <person name="Ishii M."/>
            <person name="Ohtani R."/>
            <person name="Kanamori-Sato M."/>
            <person name="Honoki R."/>
            <person name="Miyazaki D."/>
            <person name="Mochizuki H."/>
            <person name="Umetsu J."/>
            <person name="Higashi K."/>
            <person name="Shibata D."/>
            <person name="Kamiya Y."/>
            <person name="Sato N."/>
            <person name="Nakamura Y."/>
            <person name="Tabata S."/>
            <person name="Ida S."/>
            <person name="Kurokawa K."/>
            <person name="Ohta H."/>
        </authorList>
    </citation>
    <scope>NUCLEOTIDE SEQUENCE [LARGE SCALE GENOMIC DNA]</scope>
    <source>
        <strain evidence="3 4">NIES-2285</strain>
    </source>
</reference>
<feature type="region of interest" description="Disordered" evidence="1">
    <location>
        <begin position="45"/>
        <end position="75"/>
    </location>
</feature>
<proteinExistence type="predicted"/>
<sequence>MRAAAPYALFVRRSSTQSFKPHLVSPKPSQKRQPQHLTFWCQASQQTGDSGDVTNSEKALERQPEIKSVEKGQGPPPLTIVAGVVVVVGVVTILISVVKFLLNTISSLIS</sequence>
<evidence type="ECO:0000256" key="2">
    <source>
        <dbReference type="SAM" id="Phobius"/>
    </source>
</evidence>
<accession>A0A1Y1HSQ8</accession>